<proteinExistence type="inferred from homology"/>
<keyword evidence="5" id="KW-0998">Cell outer membrane</keyword>
<dbReference type="AlphaFoldDB" id="A0A2X2IRJ8"/>
<comment type="similarity">
    <text evidence="2">Belongs to the SusD family.</text>
</comment>
<evidence type="ECO:0000313" key="9">
    <source>
        <dbReference type="Proteomes" id="UP000251241"/>
    </source>
</evidence>
<comment type="subcellular location">
    <subcellularLocation>
        <location evidence="1">Cell outer membrane</location>
    </subcellularLocation>
</comment>
<evidence type="ECO:0000259" key="6">
    <source>
        <dbReference type="Pfam" id="PF07980"/>
    </source>
</evidence>
<feature type="domain" description="RagB/SusD" evidence="6">
    <location>
        <begin position="317"/>
        <end position="420"/>
    </location>
</feature>
<dbReference type="Pfam" id="PF07980">
    <property type="entry name" value="SusD_RagB"/>
    <property type="match status" value="1"/>
</dbReference>
<dbReference type="CDD" id="cd08977">
    <property type="entry name" value="SusD"/>
    <property type="match status" value="1"/>
</dbReference>
<evidence type="ECO:0000256" key="4">
    <source>
        <dbReference type="ARBA" id="ARBA00023136"/>
    </source>
</evidence>
<dbReference type="Proteomes" id="UP000251241">
    <property type="component" value="Unassembled WGS sequence"/>
</dbReference>
<gene>
    <name evidence="8" type="ORF">NCTC11343_00434</name>
</gene>
<evidence type="ECO:0000256" key="3">
    <source>
        <dbReference type="ARBA" id="ARBA00022729"/>
    </source>
</evidence>
<dbReference type="RefSeq" id="WP_088160372.1">
    <property type="nucleotide sequence ID" value="NZ_CP069793.1"/>
</dbReference>
<dbReference type="EMBL" id="UAUU01000002">
    <property type="protein sequence ID" value="SPZ83914.1"/>
    <property type="molecule type" value="Genomic_DNA"/>
</dbReference>
<evidence type="ECO:0000256" key="1">
    <source>
        <dbReference type="ARBA" id="ARBA00004442"/>
    </source>
</evidence>
<dbReference type="Pfam" id="PF14322">
    <property type="entry name" value="SusD-like_3"/>
    <property type="match status" value="1"/>
</dbReference>
<keyword evidence="3" id="KW-0732">Signal</keyword>
<dbReference type="InterPro" id="IPR012944">
    <property type="entry name" value="SusD_RagB_dom"/>
</dbReference>
<dbReference type="InterPro" id="IPR033985">
    <property type="entry name" value="SusD-like_N"/>
</dbReference>
<reference evidence="8 9" key="1">
    <citation type="submission" date="2018-06" db="EMBL/GenBank/DDBJ databases">
        <authorList>
            <consortium name="Pathogen Informatics"/>
            <person name="Doyle S."/>
        </authorList>
    </citation>
    <scope>NUCLEOTIDE SEQUENCE [LARGE SCALE GENOMIC DNA]</scope>
    <source>
        <strain evidence="8 9">NCTC11343</strain>
    </source>
</reference>
<organism evidence="8 9">
    <name type="scientific">Sphingobacterium multivorum</name>
    <dbReference type="NCBI Taxonomy" id="28454"/>
    <lineage>
        <taxon>Bacteria</taxon>
        <taxon>Pseudomonadati</taxon>
        <taxon>Bacteroidota</taxon>
        <taxon>Sphingobacteriia</taxon>
        <taxon>Sphingobacteriales</taxon>
        <taxon>Sphingobacteriaceae</taxon>
        <taxon>Sphingobacterium</taxon>
    </lineage>
</organism>
<dbReference type="GeneID" id="97179099"/>
<protein>
    <submittedName>
        <fullName evidence="8">SusD family</fullName>
    </submittedName>
</protein>
<evidence type="ECO:0000313" key="8">
    <source>
        <dbReference type="EMBL" id="SPZ83914.1"/>
    </source>
</evidence>
<evidence type="ECO:0000259" key="7">
    <source>
        <dbReference type="Pfam" id="PF14322"/>
    </source>
</evidence>
<name>A0A2X2IRJ8_SPHMU</name>
<dbReference type="Gene3D" id="1.25.40.390">
    <property type="match status" value="1"/>
</dbReference>
<accession>A0A2X2IRJ8</accession>
<feature type="domain" description="SusD-like N-terminal" evidence="7">
    <location>
        <begin position="21"/>
        <end position="221"/>
    </location>
</feature>
<evidence type="ECO:0000256" key="5">
    <source>
        <dbReference type="ARBA" id="ARBA00023237"/>
    </source>
</evidence>
<sequence>MKKIVYFGMIMAASALNSCDKYLDIKPVGTVIPTSESDFRGLMTSSYANFPAHKSYLSLRTDELLLDESSTDAARTKDIYLWNDQNPDPTTIAYPYLTFYSSIFYTNQVISTIDEKLASNAAVDQIKGEAYLMRAYAHFELLNLYSEVYSASNAGLRGVPLSTKIDLEQRFVPVTIGESYAQILADMGKGTALLTVDDQAKGVNYRFSKRAAFAMASRVHLYRGEWQEAIDAAKKALVINDKLVDLNAAGSLLPNDFESAEMIMALEKVSVPGVRTSSFISPALLDSYSAGDLRKGRYFQKSGGDYVSLKGGDNRFNVSFRNADLYLTLAECYVRLGNTAEALKYLSALKKNRFTADAYAKETKADAGLSKEQLLDAVLLERKRELALEGLRWYDLKRTTRPAITHSSFGRTVTLQQNDPRYVIRYPQEAINNNPDLLK</sequence>
<dbReference type="GO" id="GO:0009279">
    <property type="term" value="C:cell outer membrane"/>
    <property type="evidence" value="ECO:0007669"/>
    <property type="project" value="UniProtKB-SubCell"/>
</dbReference>
<dbReference type="InterPro" id="IPR011990">
    <property type="entry name" value="TPR-like_helical_dom_sf"/>
</dbReference>
<dbReference type="SUPFAM" id="SSF48452">
    <property type="entry name" value="TPR-like"/>
    <property type="match status" value="1"/>
</dbReference>
<keyword evidence="4" id="KW-0472">Membrane</keyword>
<evidence type="ECO:0000256" key="2">
    <source>
        <dbReference type="ARBA" id="ARBA00006275"/>
    </source>
</evidence>